<evidence type="ECO:0000313" key="11">
    <source>
        <dbReference type="Proteomes" id="UP001187734"/>
    </source>
</evidence>
<comment type="similarity">
    <text evidence="3">Belongs to the TPT transporter family. SLC35D subfamily.</text>
</comment>
<feature type="transmembrane region" description="Helical" evidence="8">
    <location>
        <begin position="67"/>
        <end position="88"/>
    </location>
</feature>
<evidence type="ECO:0000313" key="10">
    <source>
        <dbReference type="EMBL" id="SPJ90442.1"/>
    </source>
</evidence>
<protein>
    <submittedName>
        <fullName evidence="10">Related to triose phosphate/3-phosphoglycerate/phosphate translocator</fullName>
    </submittedName>
</protein>
<organism evidence="10 11">
    <name type="scientific">Fusarium torulosum</name>
    <dbReference type="NCBI Taxonomy" id="33205"/>
    <lineage>
        <taxon>Eukaryota</taxon>
        <taxon>Fungi</taxon>
        <taxon>Dikarya</taxon>
        <taxon>Ascomycota</taxon>
        <taxon>Pezizomycotina</taxon>
        <taxon>Sordariomycetes</taxon>
        <taxon>Hypocreomycetidae</taxon>
        <taxon>Hypocreales</taxon>
        <taxon>Nectriaceae</taxon>
        <taxon>Fusarium</taxon>
    </lineage>
</organism>
<proteinExistence type="inferred from homology"/>
<dbReference type="Proteomes" id="UP001187734">
    <property type="component" value="Unassembled WGS sequence"/>
</dbReference>
<keyword evidence="7 8" id="KW-0472">Membrane</keyword>
<dbReference type="Pfam" id="PF03151">
    <property type="entry name" value="TPT"/>
    <property type="match status" value="1"/>
</dbReference>
<evidence type="ECO:0000259" key="9">
    <source>
        <dbReference type="Pfam" id="PF03151"/>
    </source>
</evidence>
<evidence type="ECO:0000256" key="3">
    <source>
        <dbReference type="ARBA" id="ARBA00010425"/>
    </source>
</evidence>
<evidence type="ECO:0000256" key="6">
    <source>
        <dbReference type="ARBA" id="ARBA00022989"/>
    </source>
</evidence>
<name>A0AAE8SQ24_9HYPO</name>
<comment type="subunit">
    <text evidence="4">Homooligomer.</text>
</comment>
<feature type="transmembrane region" description="Helical" evidence="8">
    <location>
        <begin position="100"/>
        <end position="118"/>
    </location>
</feature>
<dbReference type="PANTHER" id="PTHR11132">
    <property type="entry name" value="SOLUTE CARRIER FAMILY 35"/>
    <property type="match status" value="1"/>
</dbReference>
<feature type="transmembrane region" description="Helical" evidence="8">
    <location>
        <begin position="308"/>
        <end position="325"/>
    </location>
</feature>
<dbReference type="InterPro" id="IPR004853">
    <property type="entry name" value="Sugar_P_trans_dom"/>
</dbReference>
<feature type="transmembrane region" description="Helical" evidence="8">
    <location>
        <begin position="183"/>
        <end position="205"/>
    </location>
</feature>
<evidence type="ECO:0000256" key="1">
    <source>
        <dbReference type="ARBA" id="ARBA00003420"/>
    </source>
</evidence>
<reference evidence="10" key="1">
    <citation type="submission" date="2018-03" db="EMBL/GenBank/DDBJ databases">
        <authorList>
            <person name="Guldener U."/>
        </authorList>
    </citation>
    <scope>NUCLEOTIDE SEQUENCE</scope>
</reference>
<keyword evidence="6 8" id="KW-1133">Transmembrane helix</keyword>
<evidence type="ECO:0000256" key="7">
    <source>
        <dbReference type="ARBA" id="ARBA00023136"/>
    </source>
</evidence>
<feature type="transmembrane region" description="Helical" evidence="8">
    <location>
        <begin position="217"/>
        <end position="236"/>
    </location>
</feature>
<feature type="transmembrane region" description="Helical" evidence="8">
    <location>
        <begin position="284"/>
        <end position="302"/>
    </location>
</feature>
<dbReference type="GO" id="GO:0005789">
    <property type="term" value="C:endoplasmic reticulum membrane"/>
    <property type="evidence" value="ECO:0007669"/>
    <property type="project" value="UniProtKB-SubCell"/>
</dbReference>
<sequence>MANYAQLPSVEAFELPPTTLPIKQTATPSALKVVFYMILWIASSNITILFNKWIIDTAEFKYPILLVTWHLVFASIVTQILAHTTTYLDSRHKLPNDWKFILTTVLPIGLMASGSLVASNFVYLYLSVAFIQMLKAASPAVVLLVSWSFGLTNLTIGKVTNIFLIVLGVAVASGGALEFSIIGILFQLGGLGFEAVRVVMIQVLLNSKDLKVDPIVGLYYYAPVVAILNLIIAYLIEYPYFNMADLYRVGLLLFFLNAIIAFTVSFSSMVLIGKISGLTMSLAGVLKNILLIISSVLIWHITITPTQLISYSITLCALLYYLVGWKKLVRA</sequence>
<dbReference type="EMBL" id="ONZP01000770">
    <property type="protein sequence ID" value="SPJ90442.1"/>
    <property type="molecule type" value="Genomic_DNA"/>
</dbReference>
<evidence type="ECO:0000256" key="5">
    <source>
        <dbReference type="ARBA" id="ARBA00022692"/>
    </source>
</evidence>
<feature type="transmembrane region" description="Helical" evidence="8">
    <location>
        <begin position="248"/>
        <end position="272"/>
    </location>
</feature>
<keyword evidence="11" id="KW-1185">Reference proteome</keyword>
<evidence type="ECO:0000256" key="4">
    <source>
        <dbReference type="ARBA" id="ARBA00011182"/>
    </source>
</evidence>
<comment type="function">
    <text evidence="1">Involved in the import of GDP-mannose from the cytoplasm into the Golgi lumen.</text>
</comment>
<dbReference type="InterPro" id="IPR050186">
    <property type="entry name" value="TPT_transporter"/>
</dbReference>
<gene>
    <name evidence="10" type="ORF">FTOL_13323</name>
</gene>
<accession>A0AAE8SQ24</accession>
<feature type="transmembrane region" description="Helical" evidence="8">
    <location>
        <begin position="33"/>
        <end position="55"/>
    </location>
</feature>
<feature type="domain" description="Sugar phosphate transporter" evidence="9">
    <location>
        <begin position="32"/>
        <end position="321"/>
    </location>
</feature>
<comment type="caution">
    <text evidence="10">The sequence shown here is derived from an EMBL/GenBank/DDBJ whole genome shotgun (WGS) entry which is preliminary data.</text>
</comment>
<evidence type="ECO:0000256" key="2">
    <source>
        <dbReference type="ARBA" id="ARBA00004477"/>
    </source>
</evidence>
<dbReference type="AlphaFoldDB" id="A0AAE8SQ24"/>
<evidence type="ECO:0000256" key="8">
    <source>
        <dbReference type="SAM" id="Phobius"/>
    </source>
</evidence>
<keyword evidence="5 8" id="KW-0812">Transmembrane</keyword>
<comment type="subcellular location">
    <subcellularLocation>
        <location evidence="2">Endoplasmic reticulum membrane</location>
        <topology evidence="2">Multi-pass membrane protein</topology>
    </subcellularLocation>
</comment>